<dbReference type="EMBL" id="PQXL01000598">
    <property type="protein sequence ID" value="THV44656.1"/>
    <property type="molecule type" value="Genomic_DNA"/>
</dbReference>
<evidence type="ECO:0000313" key="1">
    <source>
        <dbReference type="EMBL" id="THV44656.1"/>
    </source>
</evidence>
<organism evidence="1 2">
    <name type="scientific">Botrytis galanthina</name>
    <dbReference type="NCBI Taxonomy" id="278940"/>
    <lineage>
        <taxon>Eukaryota</taxon>
        <taxon>Fungi</taxon>
        <taxon>Dikarya</taxon>
        <taxon>Ascomycota</taxon>
        <taxon>Pezizomycotina</taxon>
        <taxon>Leotiomycetes</taxon>
        <taxon>Helotiales</taxon>
        <taxon>Sclerotiniaceae</taxon>
        <taxon>Botrytis</taxon>
    </lineage>
</organism>
<proteinExistence type="predicted"/>
<accession>A0A4V4HT90</accession>
<keyword evidence="2" id="KW-1185">Reference proteome</keyword>
<dbReference type="Proteomes" id="UP000308671">
    <property type="component" value="Unassembled WGS sequence"/>
</dbReference>
<gene>
    <name evidence="1" type="ORF">BGAL_0599g00030</name>
</gene>
<reference evidence="1 2" key="1">
    <citation type="submission" date="2017-12" db="EMBL/GenBank/DDBJ databases">
        <title>Comparative genomics of Botrytis spp.</title>
        <authorList>
            <person name="Valero-Jimenez C.A."/>
            <person name="Tapia P."/>
            <person name="Veloso J."/>
            <person name="Silva-Moreno E."/>
            <person name="Staats M."/>
            <person name="Valdes J.H."/>
            <person name="Van Kan J.A.L."/>
        </authorList>
    </citation>
    <scope>NUCLEOTIDE SEQUENCE [LARGE SCALE GENOMIC DNA]</scope>
    <source>
        <strain evidence="1 2">MUCL435</strain>
    </source>
</reference>
<dbReference type="OrthoDB" id="10364486at2759"/>
<protein>
    <submittedName>
        <fullName evidence="1">Uncharacterized protein</fullName>
    </submittedName>
</protein>
<sequence>MLMTIAELILMKPPFPSSDLWPEGLSLLSLHLVMRNRNTNPIPTSHDLDGSVLVSGETFGSHPTCLPSRGIASLLQRAKQKLQMAAAEQQHSTLQLAYGLTTEC</sequence>
<name>A0A4V4HT90_9HELO</name>
<evidence type="ECO:0000313" key="2">
    <source>
        <dbReference type="Proteomes" id="UP000308671"/>
    </source>
</evidence>
<comment type="caution">
    <text evidence="1">The sequence shown here is derived from an EMBL/GenBank/DDBJ whole genome shotgun (WGS) entry which is preliminary data.</text>
</comment>
<dbReference type="AlphaFoldDB" id="A0A4V4HT90"/>